<gene>
    <name evidence="2" type="ORF">EX242_00015</name>
</gene>
<dbReference type="EMBL" id="SHDO01000001">
    <property type="protein sequence ID" value="MBX6978671.1"/>
    <property type="molecule type" value="Genomic_DNA"/>
</dbReference>
<dbReference type="RefSeq" id="WP_131680619.1">
    <property type="nucleotide sequence ID" value="NZ_SHCY01000018.1"/>
</dbReference>
<keyword evidence="1" id="KW-1133">Transmembrane helix</keyword>
<keyword evidence="1" id="KW-0812">Transmembrane</keyword>
<name>A0AAP2JU70_PRORE</name>
<comment type="caution">
    <text evidence="2">The sequence shown here is derived from an EMBL/GenBank/DDBJ whole genome shotgun (WGS) entry which is preliminary data.</text>
</comment>
<dbReference type="Proteomes" id="UP000824410">
    <property type="component" value="Unassembled WGS sequence"/>
</dbReference>
<feature type="transmembrane region" description="Helical" evidence="1">
    <location>
        <begin position="6"/>
        <end position="27"/>
    </location>
</feature>
<dbReference type="AlphaFoldDB" id="A0AAP2JU70"/>
<evidence type="ECO:0000256" key="1">
    <source>
        <dbReference type="SAM" id="Phobius"/>
    </source>
</evidence>
<sequence>MDVLYSNTFWTAISASAAVIAIVLSQMQPLKIFSKRKKPLLTFPVQCAVTHYIGKPSLNIFIGIDNESRHDIKIVSIKSIIKKSSDKSSIELPINAYFGTSPQDQMLKSFIPFTLKAGSSWANNLQFYTPIAGESDNNLRKIIKIYKEIKAENATSPNRINYFEHDSELEKKIDSLFKANKYWTEGQYHINLEIKTTNEKCSINAAFDFYLYQIDIQTMEEMFKHDVMYGGSILYQTIDHIVYPSINMER</sequence>
<keyword evidence="1" id="KW-0472">Membrane</keyword>
<evidence type="ECO:0000313" key="3">
    <source>
        <dbReference type="Proteomes" id="UP000824410"/>
    </source>
</evidence>
<evidence type="ECO:0000313" key="2">
    <source>
        <dbReference type="EMBL" id="MBX6978671.1"/>
    </source>
</evidence>
<accession>A0AAP2JU70</accession>
<proteinExistence type="predicted"/>
<reference evidence="2" key="1">
    <citation type="submission" date="2019-02" db="EMBL/GenBank/DDBJ databases">
        <title>Genomic characterization of isolates from hospital effluents in KZN, South Africa.</title>
        <authorList>
            <person name="Ntshobeni N."/>
            <person name="Allam M."/>
            <person name="Ismail A."/>
            <person name="Amoako D."/>
            <person name="Essack S."/>
            <person name="Chenia H."/>
        </authorList>
    </citation>
    <scope>NUCLEOTIDE SEQUENCE</scope>
    <source>
        <strain evidence="2">AFE97_S1</strain>
    </source>
</reference>
<organism evidence="2 3">
    <name type="scientific">Providencia rettgeri</name>
    <dbReference type="NCBI Taxonomy" id="587"/>
    <lineage>
        <taxon>Bacteria</taxon>
        <taxon>Pseudomonadati</taxon>
        <taxon>Pseudomonadota</taxon>
        <taxon>Gammaproteobacteria</taxon>
        <taxon>Enterobacterales</taxon>
        <taxon>Morganellaceae</taxon>
        <taxon>Providencia</taxon>
    </lineage>
</organism>
<protein>
    <submittedName>
        <fullName evidence="2">Uncharacterized protein</fullName>
    </submittedName>
</protein>